<proteinExistence type="predicted"/>
<evidence type="ECO:0000259" key="1">
    <source>
        <dbReference type="Pfam" id="PF13403"/>
    </source>
</evidence>
<keyword evidence="3" id="KW-1185">Reference proteome</keyword>
<dbReference type="Proteomes" id="UP000202485">
    <property type="component" value="Unassembled WGS sequence"/>
</dbReference>
<reference evidence="3" key="1">
    <citation type="submission" date="2017-05" db="EMBL/GenBank/DDBJ databases">
        <authorList>
            <person name="Rodrigo-Torres L."/>
            <person name="Arahal R. D."/>
            <person name="Lucena T."/>
        </authorList>
    </citation>
    <scope>NUCLEOTIDE SEQUENCE [LARGE SCALE GENOMIC DNA]</scope>
    <source>
        <strain evidence="3">CECT 8715</strain>
    </source>
</reference>
<dbReference type="AlphaFoldDB" id="A0A238L1E3"/>
<evidence type="ECO:0000313" key="2">
    <source>
        <dbReference type="EMBL" id="SMX48252.1"/>
    </source>
</evidence>
<dbReference type="InterPro" id="IPR028992">
    <property type="entry name" value="Hedgehog/Intein_dom"/>
</dbReference>
<dbReference type="Pfam" id="PF13403">
    <property type="entry name" value="Hint_2"/>
    <property type="match status" value="1"/>
</dbReference>
<evidence type="ECO:0000313" key="3">
    <source>
        <dbReference type="Proteomes" id="UP000202485"/>
    </source>
</evidence>
<gene>
    <name evidence="2" type="ORF">RUA8715_03401</name>
</gene>
<dbReference type="Gene3D" id="2.170.16.10">
    <property type="entry name" value="Hedgehog/Intein (Hint) domain"/>
    <property type="match status" value="1"/>
</dbReference>
<dbReference type="SUPFAM" id="SSF51294">
    <property type="entry name" value="Hedgehog/intein (Hint) domain"/>
    <property type="match status" value="1"/>
</dbReference>
<accession>A0A238L1E3</accession>
<protein>
    <recommendedName>
        <fullName evidence="1">Hedgehog/Intein (Hint) domain-containing protein</fullName>
    </recommendedName>
</protein>
<dbReference type="RefSeq" id="WP_093964861.1">
    <property type="nucleotide sequence ID" value="NZ_JBHTJJ010000012.1"/>
</dbReference>
<feature type="domain" description="Hedgehog/Intein (Hint)" evidence="1">
    <location>
        <begin position="103"/>
        <end position="249"/>
    </location>
</feature>
<organism evidence="2 3">
    <name type="scientific">Ruegeria arenilitoris</name>
    <dbReference type="NCBI Taxonomy" id="1173585"/>
    <lineage>
        <taxon>Bacteria</taxon>
        <taxon>Pseudomonadati</taxon>
        <taxon>Pseudomonadota</taxon>
        <taxon>Alphaproteobacteria</taxon>
        <taxon>Rhodobacterales</taxon>
        <taxon>Roseobacteraceae</taxon>
        <taxon>Ruegeria</taxon>
    </lineage>
</organism>
<dbReference type="InterPro" id="IPR036844">
    <property type="entry name" value="Hint_dom_sf"/>
</dbReference>
<sequence length="300" mass="32653">MALVITGPTRIFFPPNTDTFSVDYNSSKPASWFVSVTDDGLLSPSDYSVTISSAGLLTVDLQPGVIVPPNTTLSLIVRASSGSGNGNNASIGVTVRLPAGTVPCFVKGTLIETESGCRAVEELAVGDKVRASSGELLRIEWIGEKTLQAEALKRNPQLRPVCIQKGAFGKGLPDRDLYVSPQHRIVVEGWRAELLFGEPKVFAAAVHLVNDHTIRQVNTYDPVTYYHIACCRHAILLSNGLPTESLFLGEMAVMSFDREDAEELRVLFPELRNAASAFEQTRVRCLKRPEAAALRDTFAH</sequence>
<dbReference type="OrthoDB" id="6305173at2"/>
<name>A0A238L1E3_9RHOB</name>
<dbReference type="EMBL" id="FXYG01000004">
    <property type="protein sequence ID" value="SMX48252.1"/>
    <property type="molecule type" value="Genomic_DNA"/>
</dbReference>